<evidence type="ECO:0008006" key="4">
    <source>
        <dbReference type="Google" id="ProtNLM"/>
    </source>
</evidence>
<sequence>MVKYKNMLLWGILYSYICLYFLVYLSFIFIIDISHLSYSIISVLAVLVPFILLLVIQRMILFFSIESIKAQYKKKFVRITIVGLLTLLFCTVQLGINEYTSKFHPDKWLGYETDRVYMVDDLLKKHKLVGKSKEEIIQLLGYPTETRNFEKVTHTLYYLGNERGFIPIDSEWLAFQFDNEDRVVDYKLQKD</sequence>
<keyword evidence="1" id="KW-0472">Membrane</keyword>
<organism evidence="2 3">
    <name type="scientific">Bacillus clarus</name>
    <dbReference type="NCBI Taxonomy" id="2338372"/>
    <lineage>
        <taxon>Bacteria</taxon>
        <taxon>Bacillati</taxon>
        <taxon>Bacillota</taxon>
        <taxon>Bacilli</taxon>
        <taxon>Bacillales</taxon>
        <taxon>Bacillaceae</taxon>
        <taxon>Bacillus</taxon>
        <taxon>Bacillus cereus group</taxon>
    </lineage>
</organism>
<dbReference type="RefSeq" id="WP_042979184.1">
    <property type="nucleotide sequence ID" value="NZ_JMQC01000008.1"/>
</dbReference>
<name>A0ABX9KN22_9BACI</name>
<evidence type="ECO:0000313" key="2">
    <source>
        <dbReference type="EMBL" id="RFT62705.1"/>
    </source>
</evidence>
<keyword evidence="1" id="KW-0812">Transmembrane</keyword>
<protein>
    <recommendedName>
        <fullName evidence="4">SmpA / OmlA family protein</fullName>
    </recommendedName>
</protein>
<evidence type="ECO:0000256" key="1">
    <source>
        <dbReference type="SAM" id="Phobius"/>
    </source>
</evidence>
<evidence type="ECO:0000313" key="3">
    <source>
        <dbReference type="Proteomes" id="UP000264294"/>
    </source>
</evidence>
<comment type="caution">
    <text evidence="2">The sequence shown here is derived from an EMBL/GenBank/DDBJ whole genome shotgun (WGS) entry which is preliminary data.</text>
</comment>
<feature type="transmembrane region" description="Helical" evidence="1">
    <location>
        <begin position="7"/>
        <end position="30"/>
    </location>
</feature>
<feature type="transmembrane region" description="Helical" evidence="1">
    <location>
        <begin position="76"/>
        <end position="96"/>
    </location>
</feature>
<reference evidence="2 3" key="1">
    <citation type="submission" date="2018-08" db="EMBL/GenBank/DDBJ databases">
        <title>Bacillus clarus sp. nov. strain PS00077A.</title>
        <authorList>
            <person name="Mendez Acevedo M."/>
            <person name="Carroll L."/>
            <person name="Mukherjee M."/>
            <person name="Wiedmann M."/>
            <person name="Kovac J."/>
        </authorList>
    </citation>
    <scope>NUCLEOTIDE SEQUENCE [LARGE SCALE GENOMIC DNA]</scope>
    <source>
        <strain evidence="2 3">PS00077A</strain>
    </source>
</reference>
<dbReference type="EMBL" id="QVOD01000062">
    <property type="protein sequence ID" value="RFT62705.1"/>
    <property type="molecule type" value="Genomic_DNA"/>
</dbReference>
<dbReference type="Proteomes" id="UP000264294">
    <property type="component" value="Unassembled WGS sequence"/>
</dbReference>
<proteinExistence type="predicted"/>
<feature type="transmembrane region" description="Helical" evidence="1">
    <location>
        <begin position="36"/>
        <end position="56"/>
    </location>
</feature>
<gene>
    <name evidence="2" type="ORF">D0U04_27360</name>
</gene>
<accession>A0ABX9KN22</accession>
<keyword evidence="3" id="KW-1185">Reference proteome</keyword>
<keyword evidence="1" id="KW-1133">Transmembrane helix</keyword>